<dbReference type="Proteomes" id="UP000681722">
    <property type="component" value="Unassembled WGS sequence"/>
</dbReference>
<dbReference type="EMBL" id="CAJOBC010008088">
    <property type="protein sequence ID" value="CAF3952101.1"/>
    <property type="molecule type" value="Genomic_DNA"/>
</dbReference>
<comment type="caution">
    <text evidence="1">The sequence shown here is derived from an EMBL/GenBank/DDBJ whole genome shotgun (WGS) entry which is preliminary data.</text>
</comment>
<keyword evidence="3" id="KW-1185">Reference proteome</keyword>
<name>A0A814VIB2_9BILA</name>
<reference evidence="1" key="1">
    <citation type="submission" date="2021-02" db="EMBL/GenBank/DDBJ databases">
        <authorList>
            <person name="Nowell W R."/>
        </authorList>
    </citation>
    <scope>NUCLEOTIDE SEQUENCE</scope>
</reference>
<protein>
    <submittedName>
        <fullName evidence="1">Uncharacterized protein</fullName>
    </submittedName>
</protein>
<evidence type="ECO:0000313" key="2">
    <source>
        <dbReference type="EMBL" id="CAF3952101.1"/>
    </source>
</evidence>
<feature type="non-terminal residue" evidence="1">
    <location>
        <position position="15"/>
    </location>
</feature>
<dbReference type="EMBL" id="CAJNOQ010008087">
    <property type="protein sequence ID" value="CAF1187880.1"/>
    <property type="molecule type" value="Genomic_DNA"/>
</dbReference>
<accession>A0A814VIB2</accession>
<dbReference type="Proteomes" id="UP000663829">
    <property type="component" value="Unassembled WGS sequence"/>
</dbReference>
<organism evidence="1 3">
    <name type="scientific">Didymodactylos carnosus</name>
    <dbReference type="NCBI Taxonomy" id="1234261"/>
    <lineage>
        <taxon>Eukaryota</taxon>
        <taxon>Metazoa</taxon>
        <taxon>Spiralia</taxon>
        <taxon>Gnathifera</taxon>
        <taxon>Rotifera</taxon>
        <taxon>Eurotatoria</taxon>
        <taxon>Bdelloidea</taxon>
        <taxon>Philodinida</taxon>
        <taxon>Philodinidae</taxon>
        <taxon>Didymodactylos</taxon>
    </lineage>
</organism>
<proteinExistence type="predicted"/>
<gene>
    <name evidence="1" type="ORF">GPM918_LOCUS23047</name>
    <name evidence="2" type="ORF">SRO942_LOCUS23046</name>
</gene>
<evidence type="ECO:0000313" key="1">
    <source>
        <dbReference type="EMBL" id="CAF1187880.1"/>
    </source>
</evidence>
<sequence length="15" mass="1722">MFDPGGQLQRFGQKI</sequence>
<evidence type="ECO:0000313" key="3">
    <source>
        <dbReference type="Proteomes" id="UP000663829"/>
    </source>
</evidence>